<dbReference type="InterPro" id="IPR002108">
    <property type="entry name" value="ADF-H"/>
</dbReference>
<evidence type="ECO:0000259" key="3">
    <source>
        <dbReference type="Pfam" id="PF00241"/>
    </source>
</evidence>
<name>A0A7J7MKT2_9MAGN</name>
<evidence type="ECO:0000313" key="5">
    <source>
        <dbReference type="Proteomes" id="UP000541444"/>
    </source>
</evidence>
<protein>
    <recommendedName>
        <fullName evidence="3">ADF-H domain-containing protein</fullName>
    </recommendedName>
</protein>
<dbReference type="InterPro" id="IPR017904">
    <property type="entry name" value="ADF/Cofilin"/>
</dbReference>
<keyword evidence="5" id="KW-1185">Reference proteome</keyword>
<dbReference type="AlphaFoldDB" id="A0A7J7MKT2"/>
<dbReference type="PANTHER" id="PTHR11913">
    <property type="entry name" value="COFILIN-RELATED"/>
    <property type="match status" value="1"/>
</dbReference>
<evidence type="ECO:0000256" key="1">
    <source>
        <dbReference type="ARBA" id="ARBA00006844"/>
    </source>
</evidence>
<dbReference type="GO" id="GO:0003779">
    <property type="term" value="F:actin binding"/>
    <property type="evidence" value="ECO:0007669"/>
    <property type="project" value="UniProtKB-KW"/>
</dbReference>
<comment type="caution">
    <text evidence="4">The sequence shown here is derived from an EMBL/GenBank/DDBJ whole genome shotgun (WGS) entry which is preliminary data.</text>
</comment>
<evidence type="ECO:0000313" key="4">
    <source>
        <dbReference type="EMBL" id="KAF6155535.1"/>
    </source>
</evidence>
<dbReference type="OrthoDB" id="10249245at2759"/>
<feature type="domain" description="ADF-H" evidence="3">
    <location>
        <begin position="143"/>
        <end position="184"/>
    </location>
</feature>
<sequence length="187" mass="21124">MNSAVWEGGLCRIEVPEVKNLSIFHETIELIFEENIMKRVSKMGVSRSIDVVEVVSIASSFLLAFFDLEYYSSCVKVLAGGILRFFKDDGAPDYLENQSSLEGNIEENSRNSDMCMLLGHRLRGSGNRLRLSCVVGLLSHSISRIRAKMLYATSKDRFRHELNGIYYETQATDPTEMDLEVIKELAS</sequence>
<keyword evidence="2" id="KW-0009">Actin-binding</keyword>
<dbReference type="GO" id="GO:0015629">
    <property type="term" value="C:actin cytoskeleton"/>
    <property type="evidence" value="ECO:0007669"/>
    <property type="project" value="InterPro"/>
</dbReference>
<comment type="similarity">
    <text evidence="1">Belongs to the actin-binding proteins ADF family.</text>
</comment>
<dbReference type="InterPro" id="IPR029006">
    <property type="entry name" value="ADF-H/Gelsolin-like_dom_sf"/>
</dbReference>
<dbReference type="Gene3D" id="3.40.20.10">
    <property type="entry name" value="Severin"/>
    <property type="match status" value="1"/>
</dbReference>
<organism evidence="4 5">
    <name type="scientific">Kingdonia uniflora</name>
    <dbReference type="NCBI Taxonomy" id="39325"/>
    <lineage>
        <taxon>Eukaryota</taxon>
        <taxon>Viridiplantae</taxon>
        <taxon>Streptophyta</taxon>
        <taxon>Embryophyta</taxon>
        <taxon>Tracheophyta</taxon>
        <taxon>Spermatophyta</taxon>
        <taxon>Magnoliopsida</taxon>
        <taxon>Ranunculales</taxon>
        <taxon>Circaeasteraceae</taxon>
        <taxon>Kingdonia</taxon>
    </lineage>
</organism>
<gene>
    <name evidence="4" type="ORF">GIB67_004529</name>
</gene>
<reference evidence="4 5" key="1">
    <citation type="journal article" date="2020" name="IScience">
        <title>Genome Sequencing of the Endangered Kingdonia uniflora (Circaeasteraceae, Ranunculales) Reveals Potential Mechanisms of Evolutionary Specialization.</title>
        <authorList>
            <person name="Sun Y."/>
            <person name="Deng T."/>
            <person name="Zhang A."/>
            <person name="Moore M.J."/>
            <person name="Landis J.B."/>
            <person name="Lin N."/>
            <person name="Zhang H."/>
            <person name="Zhang X."/>
            <person name="Huang J."/>
            <person name="Zhang X."/>
            <person name="Sun H."/>
            <person name="Wang H."/>
        </authorList>
    </citation>
    <scope>NUCLEOTIDE SEQUENCE [LARGE SCALE GENOMIC DNA]</scope>
    <source>
        <strain evidence="4">TB1705</strain>
        <tissue evidence="4">Leaf</tissue>
    </source>
</reference>
<dbReference type="EMBL" id="JACGCM010001419">
    <property type="protein sequence ID" value="KAF6155535.1"/>
    <property type="molecule type" value="Genomic_DNA"/>
</dbReference>
<dbReference type="GO" id="GO:0030042">
    <property type="term" value="P:actin filament depolymerization"/>
    <property type="evidence" value="ECO:0007669"/>
    <property type="project" value="InterPro"/>
</dbReference>
<accession>A0A7J7MKT2</accession>
<dbReference type="Proteomes" id="UP000541444">
    <property type="component" value="Unassembled WGS sequence"/>
</dbReference>
<dbReference type="Pfam" id="PF00241">
    <property type="entry name" value="Cofilin_ADF"/>
    <property type="match status" value="1"/>
</dbReference>
<proteinExistence type="inferred from homology"/>
<evidence type="ECO:0000256" key="2">
    <source>
        <dbReference type="ARBA" id="ARBA00023203"/>
    </source>
</evidence>
<dbReference type="SUPFAM" id="SSF55753">
    <property type="entry name" value="Actin depolymerizing proteins"/>
    <property type="match status" value="1"/>
</dbReference>